<sequence>MMSGLVLSELLGLVEGLPLTRVGDEEEAGLLLTSLPWPRAEPGPVSLGGQPTDALRLGAWPGTGFARRLILAADAGEAGAAPAMLPVVRGDVAVGDGSPPWAATEVFERSPEPGYVWERSLLRLGFGGRSVGLAMGLRTGGTVHWWEACRLVVVEQTEERLTVEMGGTIAHRHLTGADHREQPSYTNTFVHLHNWLNASIHVRLHRNGVCEVFARHVNARFVDDGLALEDVVPVLGIQTAEPADSPGLPERWDGSSRRLTVGAARFDFAEVARLATPTRPGDIRSEDGWVVLQPYAGVELFGGACPDEQTGDPFLFRSEDRAFPRGMARTLRFSLSLSDRSPTVVRYLAPDWWYGLCEELTTRSVLPVTTADDERSLGAARRWVREHMVRGGFEDATVPRNDFQRWDLPDGPRYEPGWEGELPYALLLDAWRTGDGYQDALRAAYAITDIAVDHAAKLMRMHGHPPNALSLPMSRMQGTIAAYLETGDPFLLRTAQTVVESAHATHLNSWPRLAVGRDACYLRAAILLYRYLGDEYFLRLADEGAQTVAASQRANGTFGDQGGGAGMHAWMGYITKPWMGLLALGGLLDRLELRPEGTSPDEAALGPLHDAVLRFGDWLLAERGAGGWSYQHDYDGRRTHEDLRTGKVYPLPTPPPYWHHDTLARLLAYCSVSTGDPAYLQAWRESHDLFWTPDAGTSAGAGASDPISASGVADHVVGAALQFVPALHDRLWAVRWPDGSAESAPAMAALAGPASGAATVSAPDGRRPLPPVR</sequence>
<evidence type="ECO:0000313" key="3">
    <source>
        <dbReference type="Proteomes" id="UP000730482"/>
    </source>
</evidence>
<dbReference type="EMBL" id="JAAFYZ010000039">
    <property type="protein sequence ID" value="MBS2548001.1"/>
    <property type="molecule type" value="Genomic_DNA"/>
</dbReference>
<name>A0ABS5KPR7_9ACTN</name>
<accession>A0ABS5KPR7</accession>
<proteinExistence type="predicted"/>
<dbReference type="RefSeq" id="WP_212009580.1">
    <property type="nucleotide sequence ID" value="NZ_JAAFYZ010000039.1"/>
</dbReference>
<feature type="region of interest" description="Disordered" evidence="1">
    <location>
        <begin position="752"/>
        <end position="773"/>
    </location>
</feature>
<protein>
    <submittedName>
        <fullName evidence="2">Uncharacterized protein</fullName>
    </submittedName>
</protein>
<dbReference type="Proteomes" id="UP000730482">
    <property type="component" value="Unassembled WGS sequence"/>
</dbReference>
<keyword evidence="3" id="KW-1185">Reference proteome</keyword>
<gene>
    <name evidence="2" type="ORF">KGQ19_14115</name>
</gene>
<comment type="caution">
    <text evidence="2">The sequence shown here is derived from an EMBL/GenBank/DDBJ whole genome shotgun (WGS) entry which is preliminary data.</text>
</comment>
<evidence type="ECO:0000256" key="1">
    <source>
        <dbReference type="SAM" id="MobiDB-lite"/>
    </source>
</evidence>
<evidence type="ECO:0000313" key="2">
    <source>
        <dbReference type="EMBL" id="MBS2548001.1"/>
    </source>
</evidence>
<reference evidence="2 3" key="1">
    <citation type="submission" date="2020-02" db="EMBL/GenBank/DDBJ databases">
        <title>Acidophilic actinobacteria isolated from forest soil.</title>
        <authorList>
            <person name="Golinska P."/>
        </authorList>
    </citation>
    <scope>NUCLEOTIDE SEQUENCE [LARGE SCALE GENOMIC DNA]</scope>
    <source>
        <strain evidence="2 3">NL8</strain>
    </source>
</reference>
<organism evidence="2 3">
    <name type="scientific">Catenulispora pinistramenti</name>
    <dbReference type="NCBI Taxonomy" id="2705254"/>
    <lineage>
        <taxon>Bacteria</taxon>
        <taxon>Bacillati</taxon>
        <taxon>Actinomycetota</taxon>
        <taxon>Actinomycetes</taxon>
        <taxon>Catenulisporales</taxon>
        <taxon>Catenulisporaceae</taxon>
        <taxon>Catenulispora</taxon>
    </lineage>
</organism>